<accession>A0ABD3CDT1</accession>
<comment type="caution">
    <text evidence="1">The sequence shown here is derived from an EMBL/GenBank/DDBJ whole genome shotgun (WGS) entry which is preliminary data.</text>
</comment>
<proteinExistence type="predicted"/>
<evidence type="ECO:0000313" key="1">
    <source>
        <dbReference type="EMBL" id="KAL3628028.1"/>
    </source>
</evidence>
<evidence type="ECO:0000313" key="2">
    <source>
        <dbReference type="Proteomes" id="UP001632038"/>
    </source>
</evidence>
<dbReference type="EMBL" id="JAVIJP010000037">
    <property type="protein sequence ID" value="KAL3628028.1"/>
    <property type="molecule type" value="Genomic_DNA"/>
</dbReference>
<organism evidence="1 2">
    <name type="scientific">Castilleja foliolosa</name>
    <dbReference type="NCBI Taxonomy" id="1961234"/>
    <lineage>
        <taxon>Eukaryota</taxon>
        <taxon>Viridiplantae</taxon>
        <taxon>Streptophyta</taxon>
        <taxon>Embryophyta</taxon>
        <taxon>Tracheophyta</taxon>
        <taxon>Spermatophyta</taxon>
        <taxon>Magnoliopsida</taxon>
        <taxon>eudicotyledons</taxon>
        <taxon>Gunneridae</taxon>
        <taxon>Pentapetalae</taxon>
        <taxon>asterids</taxon>
        <taxon>lamiids</taxon>
        <taxon>Lamiales</taxon>
        <taxon>Orobanchaceae</taxon>
        <taxon>Pedicularideae</taxon>
        <taxon>Castillejinae</taxon>
        <taxon>Castilleja</taxon>
    </lineage>
</organism>
<dbReference type="AlphaFoldDB" id="A0ABD3CDT1"/>
<keyword evidence="2" id="KW-1185">Reference proteome</keyword>
<dbReference type="PANTHER" id="PTHR10745:SF0">
    <property type="entry name" value="GLYCINE--TRNA LIGASE"/>
    <property type="match status" value="1"/>
</dbReference>
<dbReference type="Gene3D" id="3.30.930.10">
    <property type="entry name" value="Bira Bifunctional Protein, Domain 2"/>
    <property type="match status" value="1"/>
</dbReference>
<name>A0ABD3CDT1_9LAMI</name>
<dbReference type="InterPro" id="IPR027031">
    <property type="entry name" value="Gly-tRNA_synthase/POLG2"/>
</dbReference>
<dbReference type="Proteomes" id="UP001632038">
    <property type="component" value="Unassembled WGS sequence"/>
</dbReference>
<gene>
    <name evidence="1" type="ORF">CASFOL_028130</name>
</gene>
<sequence>MLIAFLLSNGEAISHISHSDKQKIKLSNQGLTGNMGYALHKLTSVTTFDISNNNLENPIPLQLPPNVTTLHFVLEENMLEVDCPCVTPELVLKASGHVEKFTDLMWRT</sequence>
<dbReference type="PANTHER" id="PTHR10745">
    <property type="entry name" value="GLYCYL-TRNA SYNTHETASE/DNA POLYMERASE SUBUNIT GAMMA-2"/>
    <property type="match status" value="1"/>
</dbReference>
<dbReference type="SUPFAM" id="SSF52058">
    <property type="entry name" value="L domain-like"/>
    <property type="match status" value="1"/>
</dbReference>
<dbReference type="SUPFAM" id="SSF55681">
    <property type="entry name" value="Class II aaRS and biotin synthetases"/>
    <property type="match status" value="1"/>
</dbReference>
<protein>
    <submittedName>
        <fullName evidence="1">Uncharacterized protein</fullName>
    </submittedName>
</protein>
<dbReference type="InterPro" id="IPR045864">
    <property type="entry name" value="aa-tRNA-synth_II/BPL/LPL"/>
</dbReference>
<reference evidence="2" key="1">
    <citation type="journal article" date="2024" name="IScience">
        <title>Strigolactones Initiate the Formation of Haustorium-like Structures in Castilleja.</title>
        <authorList>
            <person name="Buerger M."/>
            <person name="Peterson D."/>
            <person name="Chory J."/>
        </authorList>
    </citation>
    <scope>NUCLEOTIDE SEQUENCE [LARGE SCALE GENOMIC DNA]</scope>
</reference>